<gene>
    <name evidence="2" type="ORF">PVAG01_05919</name>
</gene>
<keyword evidence="3" id="KW-1185">Reference proteome</keyword>
<dbReference type="Gene3D" id="3.40.50.720">
    <property type="entry name" value="NAD(P)-binding Rossmann-like Domain"/>
    <property type="match status" value="1"/>
</dbReference>
<comment type="caution">
    <text evidence="2">The sequence shown here is derived from an EMBL/GenBank/DDBJ whole genome shotgun (WGS) entry which is preliminary data.</text>
</comment>
<dbReference type="InterPro" id="IPR036291">
    <property type="entry name" value="NAD(P)-bd_dom_sf"/>
</dbReference>
<comment type="similarity">
    <text evidence="1">Belongs to the short-chain dehydrogenases/reductases (SDR) family.</text>
</comment>
<evidence type="ECO:0000256" key="1">
    <source>
        <dbReference type="RuleBase" id="RU000363"/>
    </source>
</evidence>
<protein>
    <submittedName>
        <fullName evidence="2">Short-chain dehydrogenase/oxidoreductase</fullName>
    </submittedName>
</protein>
<proteinExistence type="inferred from homology"/>
<dbReference type="SUPFAM" id="SSF51735">
    <property type="entry name" value="NAD(P)-binding Rossmann-fold domains"/>
    <property type="match status" value="1"/>
</dbReference>
<accession>A0ABR4PEP4</accession>
<dbReference type="PANTHER" id="PTHR43976:SF6">
    <property type="entry name" value="OXIDOREDUCTASE, PUTATIVE (AFU_ORTHOLOGUE AFUA_1G13950)-RELATED"/>
    <property type="match status" value="1"/>
</dbReference>
<dbReference type="Pfam" id="PF00106">
    <property type="entry name" value="adh_short"/>
    <property type="match status" value="1"/>
</dbReference>
<dbReference type="InterPro" id="IPR051911">
    <property type="entry name" value="SDR_oxidoreductase"/>
</dbReference>
<dbReference type="PANTHER" id="PTHR43976">
    <property type="entry name" value="SHORT CHAIN DEHYDROGENASE"/>
    <property type="match status" value="1"/>
</dbReference>
<evidence type="ECO:0000313" key="3">
    <source>
        <dbReference type="Proteomes" id="UP001629113"/>
    </source>
</evidence>
<name>A0ABR4PEP4_9HELO</name>
<reference evidence="2 3" key="1">
    <citation type="submission" date="2024-06" db="EMBL/GenBank/DDBJ databases">
        <title>Complete genome of Phlyctema vagabunda strain 19-DSS-EL-015.</title>
        <authorList>
            <person name="Fiorenzani C."/>
        </authorList>
    </citation>
    <scope>NUCLEOTIDE SEQUENCE [LARGE SCALE GENOMIC DNA]</scope>
    <source>
        <strain evidence="2 3">19-DSS-EL-015</strain>
    </source>
</reference>
<dbReference type="EMBL" id="JBFCZG010000005">
    <property type="protein sequence ID" value="KAL3421763.1"/>
    <property type="molecule type" value="Genomic_DNA"/>
</dbReference>
<dbReference type="PRINTS" id="PR00081">
    <property type="entry name" value="GDHRDH"/>
</dbReference>
<organism evidence="2 3">
    <name type="scientific">Phlyctema vagabunda</name>
    <dbReference type="NCBI Taxonomy" id="108571"/>
    <lineage>
        <taxon>Eukaryota</taxon>
        <taxon>Fungi</taxon>
        <taxon>Dikarya</taxon>
        <taxon>Ascomycota</taxon>
        <taxon>Pezizomycotina</taxon>
        <taxon>Leotiomycetes</taxon>
        <taxon>Helotiales</taxon>
        <taxon>Dermateaceae</taxon>
        <taxon>Phlyctema</taxon>
    </lineage>
</organism>
<dbReference type="PRINTS" id="PR00080">
    <property type="entry name" value="SDRFAMILY"/>
</dbReference>
<dbReference type="Proteomes" id="UP001629113">
    <property type="component" value="Unassembled WGS sequence"/>
</dbReference>
<evidence type="ECO:0000313" key="2">
    <source>
        <dbReference type="EMBL" id="KAL3421763.1"/>
    </source>
</evidence>
<dbReference type="InterPro" id="IPR002347">
    <property type="entry name" value="SDR_fam"/>
</dbReference>
<sequence length="183" mass="19811">MDSPVWFITGCSTGFGGTLAQIALKSGHRVIATSRSPSKTPELIQQIESLGGKYLQLDVCSPDLGTLLDEATAVYGRIDILVNNAGNALLGALETLSDEECRAQMETNFFAPLNIIRHVLPAMRERKSGVIVNISSTAGIEARATRSMYSGSKFALEGDFPSRSTFCSSTNDLQQCPRRYTTK</sequence>